<comment type="caution">
    <text evidence="3">The sequence shown here is derived from an EMBL/GenBank/DDBJ whole genome shotgun (WGS) entry which is preliminary data.</text>
</comment>
<dbReference type="PANTHER" id="PTHR39179:SF3">
    <property type="entry name" value="COTS-RELATED PROTEIN"/>
    <property type="match status" value="1"/>
</dbReference>
<dbReference type="Gene3D" id="3.30.200.20">
    <property type="entry name" value="Phosphorylase Kinase, domain 1"/>
    <property type="match status" value="1"/>
</dbReference>
<dbReference type="Gene3D" id="3.90.1200.10">
    <property type="match status" value="1"/>
</dbReference>
<evidence type="ECO:0000256" key="1">
    <source>
        <dbReference type="SAM" id="MobiDB-lite"/>
    </source>
</evidence>
<dbReference type="SUPFAM" id="SSF56112">
    <property type="entry name" value="Protein kinase-like (PK-like)"/>
    <property type="match status" value="1"/>
</dbReference>
<feature type="compositionally biased region" description="Basic and acidic residues" evidence="1">
    <location>
        <begin position="36"/>
        <end position="46"/>
    </location>
</feature>
<dbReference type="Pfam" id="PF01636">
    <property type="entry name" value="APH"/>
    <property type="match status" value="1"/>
</dbReference>
<evidence type="ECO:0000259" key="2">
    <source>
        <dbReference type="Pfam" id="PF01636"/>
    </source>
</evidence>
<name>A0ABR7T5C2_HELCL</name>
<dbReference type="PANTHER" id="PTHR39179">
    <property type="entry name" value="SPORE COAT PROTEIN I"/>
    <property type="match status" value="1"/>
</dbReference>
<proteinExistence type="predicted"/>
<dbReference type="InterPro" id="IPR011009">
    <property type="entry name" value="Kinase-like_dom_sf"/>
</dbReference>
<evidence type="ECO:0000313" key="3">
    <source>
        <dbReference type="EMBL" id="MBC9784856.1"/>
    </source>
</evidence>
<evidence type="ECO:0000313" key="4">
    <source>
        <dbReference type="Proteomes" id="UP000617402"/>
    </source>
</evidence>
<keyword evidence="4" id="KW-1185">Reference proteome</keyword>
<dbReference type="InterPro" id="IPR002575">
    <property type="entry name" value="Aminoglycoside_PTrfase"/>
</dbReference>
<sequence>MLMQSRYVGVDPRFRQPRKKNRSRPIERQERRKRPERRDIIERSRQVEPGIPNVDEAAFERLLKEPVLDRTIPGCEPLSLELETTANAEGTLAEANHENQYEINQQDETEGFKGAETDHIEGCSPLTETIEVENPLMAEEIPLVSSPLPETPPLEDLVIPLFPEPLEDVETDRSANQRVANFKAPVTVMEDLERLSDREAIEQVLLEHDMKMQNVLRQGERRLIETDLGSFVVETVHGPHAFRQVQNVIHALRHLQENGFSHCPNPLFSKYGETVIPWGDQAYYIYPKILGRAVKLESTRDFREAGRTLGLLHRSGRGFQCLYPSLREEESILLRYRQGKEAAEKWLEKVRSQRFFSDADRLLMDDTPKLTERAEKAFAWMEEAYQARRKQVDEEGAFCHGRYGTEALLKNHQGYWVEQFNDCRSDVPVLDLAELVASVSRRSRDGWKDAVNIIEGYEWVEKLRQSDWMILLGHLLFPVGLWEYMEQRQQAPSKTIEIIPDRKLQDQGYRRARRALEMCNRTYVAAYRLAAQSEIELPCRG</sequence>
<organism evidence="3 4">
    <name type="scientific">Heliobacterium chlorum</name>
    <dbReference type="NCBI Taxonomy" id="2698"/>
    <lineage>
        <taxon>Bacteria</taxon>
        <taxon>Bacillati</taxon>
        <taxon>Bacillota</taxon>
        <taxon>Clostridia</taxon>
        <taxon>Eubacteriales</taxon>
        <taxon>Heliobacteriaceae</taxon>
        <taxon>Heliobacterium</taxon>
    </lineage>
</organism>
<accession>A0ABR7T5C2</accession>
<dbReference type="InterPro" id="IPR047175">
    <property type="entry name" value="CotS-like"/>
</dbReference>
<dbReference type="EMBL" id="JACVHF010000009">
    <property type="protein sequence ID" value="MBC9784856.1"/>
    <property type="molecule type" value="Genomic_DNA"/>
</dbReference>
<dbReference type="Proteomes" id="UP000617402">
    <property type="component" value="Unassembled WGS sequence"/>
</dbReference>
<feature type="domain" description="Aminoglycoside phosphotransferase" evidence="2">
    <location>
        <begin position="223"/>
        <end position="452"/>
    </location>
</feature>
<reference evidence="3 4" key="1">
    <citation type="submission" date="2020-07" db="EMBL/GenBank/DDBJ databases">
        <title>Draft whole-genome sequence of Heliobacterium chlorum DSM 3682, type strain.</title>
        <authorList>
            <person name="Kyndt J.A."/>
            <person name="Meyer T.E."/>
            <person name="Imhoff J.F."/>
        </authorList>
    </citation>
    <scope>NUCLEOTIDE SEQUENCE [LARGE SCALE GENOMIC DNA]</scope>
    <source>
        <strain evidence="3 4">DSM 3682</strain>
    </source>
</reference>
<protein>
    <submittedName>
        <fullName evidence="3">Phosphotransferase</fullName>
    </submittedName>
</protein>
<feature type="region of interest" description="Disordered" evidence="1">
    <location>
        <begin position="1"/>
        <end position="48"/>
    </location>
</feature>
<gene>
    <name evidence="3" type="ORF">H1S01_10080</name>
</gene>